<dbReference type="RefSeq" id="WP_319843867.1">
    <property type="nucleotide sequence ID" value="NZ_JAXAFJ010000003.1"/>
</dbReference>
<gene>
    <name evidence="8" type="ORF">SCD90_06660</name>
</gene>
<proteinExistence type="predicted"/>
<dbReference type="SUPFAM" id="SSF53448">
    <property type="entry name" value="Nucleotide-diphospho-sugar transferases"/>
    <property type="match status" value="1"/>
</dbReference>
<comment type="subcellular location">
    <subcellularLocation>
        <location evidence="1">Cell membrane</location>
    </subcellularLocation>
</comment>
<keyword evidence="6" id="KW-0812">Transmembrane</keyword>
<evidence type="ECO:0000256" key="5">
    <source>
        <dbReference type="ARBA" id="ARBA00023136"/>
    </source>
</evidence>
<dbReference type="InterPro" id="IPR029044">
    <property type="entry name" value="Nucleotide-diphossugar_trans"/>
</dbReference>
<comment type="caution">
    <text evidence="8">The sequence shown here is derived from an EMBL/GenBank/DDBJ whole genome shotgun (WGS) entry which is preliminary data.</text>
</comment>
<dbReference type="PANTHER" id="PTHR43646">
    <property type="entry name" value="GLYCOSYLTRANSFERASE"/>
    <property type="match status" value="1"/>
</dbReference>
<evidence type="ECO:0000313" key="8">
    <source>
        <dbReference type="EMBL" id="MDX6805739.1"/>
    </source>
</evidence>
<dbReference type="EC" id="2.4.-.-" evidence="8"/>
<organism evidence="8 9">
    <name type="scientific">Terrihabitans rhizophilus</name>
    <dbReference type="NCBI Taxonomy" id="3092662"/>
    <lineage>
        <taxon>Bacteria</taxon>
        <taxon>Pseudomonadati</taxon>
        <taxon>Pseudomonadota</taxon>
        <taxon>Alphaproteobacteria</taxon>
        <taxon>Hyphomicrobiales</taxon>
        <taxon>Terrihabitans</taxon>
    </lineage>
</organism>
<dbReference type="Gene3D" id="3.90.550.10">
    <property type="entry name" value="Spore Coat Polysaccharide Biosynthesis Protein SpsA, Chain A"/>
    <property type="match status" value="1"/>
</dbReference>
<dbReference type="GO" id="GO:0016757">
    <property type="term" value="F:glycosyltransferase activity"/>
    <property type="evidence" value="ECO:0007669"/>
    <property type="project" value="UniProtKB-KW"/>
</dbReference>
<evidence type="ECO:0000256" key="3">
    <source>
        <dbReference type="ARBA" id="ARBA00022676"/>
    </source>
</evidence>
<keyword evidence="6" id="KW-1133">Transmembrane helix</keyword>
<dbReference type="Proteomes" id="UP001274321">
    <property type="component" value="Unassembled WGS sequence"/>
</dbReference>
<feature type="transmembrane region" description="Helical" evidence="6">
    <location>
        <begin position="304"/>
        <end position="323"/>
    </location>
</feature>
<evidence type="ECO:0000256" key="2">
    <source>
        <dbReference type="ARBA" id="ARBA00022475"/>
    </source>
</evidence>
<dbReference type="InterPro" id="IPR001173">
    <property type="entry name" value="Glyco_trans_2-like"/>
</dbReference>
<feature type="transmembrane region" description="Helical" evidence="6">
    <location>
        <begin position="335"/>
        <end position="354"/>
    </location>
</feature>
<evidence type="ECO:0000313" key="9">
    <source>
        <dbReference type="Proteomes" id="UP001274321"/>
    </source>
</evidence>
<protein>
    <submittedName>
        <fullName evidence="8">Glycosyltransferase</fullName>
        <ecNumber evidence="8">2.4.-.-</ecNumber>
    </submittedName>
</protein>
<dbReference type="Pfam" id="PF00535">
    <property type="entry name" value="Glycos_transf_2"/>
    <property type="match status" value="1"/>
</dbReference>
<name>A0ABU4RLP0_9HYPH</name>
<keyword evidence="4 8" id="KW-0808">Transferase</keyword>
<evidence type="ECO:0000256" key="6">
    <source>
        <dbReference type="SAM" id="Phobius"/>
    </source>
</evidence>
<evidence type="ECO:0000256" key="4">
    <source>
        <dbReference type="ARBA" id="ARBA00022679"/>
    </source>
</evidence>
<dbReference type="EMBL" id="JAXAFJ010000003">
    <property type="protein sequence ID" value="MDX6805739.1"/>
    <property type="molecule type" value="Genomic_DNA"/>
</dbReference>
<sequence>MTLLAILALVLAVLPAVMTFVNLPVLRTPPLPAIPPRIAILIPARDEEAGIGACLDAALASTAADVEVFVLDDASTDRTAEIVRERMTGDPRLRLEQAPALPAGWNGKQHACQVLAGLTDRPVLLFVDADVRLAPEGGARLAEGMRLAGADLASGVPRQITGSLLERMVIPMINGLLLGYLPMRLMRSDPRPTLAAGCGQMMMVRRDAYIAAGGHAAIRTSLHDGLKLPRLFRERGFRTELVDGTQLAHCRMYDSAPALVSGLLKNATEGMARPVALPIWTLLLLGGQVLPFVLLLVSIVVGNVASLLISGIACIAVLAAWTAQARQVGEPLSSVILRPLGVLVLLGIQWAALVRQKLGIRTQWRGRAYQAQS</sequence>
<keyword evidence="9" id="KW-1185">Reference proteome</keyword>
<feature type="domain" description="Glycosyltransferase 2-like" evidence="7">
    <location>
        <begin position="40"/>
        <end position="209"/>
    </location>
</feature>
<keyword evidence="3 8" id="KW-0328">Glycosyltransferase</keyword>
<evidence type="ECO:0000259" key="7">
    <source>
        <dbReference type="Pfam" id="PF00535"/>
    </source>
</evidence>
<accession>A0ABU4RLP0</accession>
<feature type="transmembrane region" description="Helical" evidence="6">
    <location>
        <begin position="275"/>
        <end position="297"/>
    </location>
</feature>
<keyword evidence="2" id="KW-1003">Cell membrane</keyword>
<keyword evidence="5 6" id="KW-0472">Membrane</keyword>
<evidence type="ECO:0000256" key="1">
    <source>
        <dbReference type="ARBA" id="ARBA00004236"/>
    </source>
</evidence>
<dbReference type="PANTHER" id="PTHR43646:SF2">
    <property type="entry name" value="GLYCOSYLTRANSFERASE 2-LIKE DOMAIN-CONTAINING PROTEIN"/>
    <property type="match status" value="1"/>
</dbReference>
<reference evidence="8 9" key="1">
    <citation type="submission" date="2023-11" db="EMBL/GenBank/DDBJ databases">
        <authorList>
            <person name="Bao R."/>
        </authorList>
    </citation>
    <scope>NUCLEOTIDE SEQUENCE [LARGE SCALE GENOMIC DNA]</scope>
    <source>
        <strain evidence="8 9">PJ23</strain>
    </source>
</reference>